<accession>A0A0F9B4U7</accession>
<feature type="domain" description="Baseplate protein J-like barrel" evidence="2">
    <location>
        <begin position="93"/>
        <end position="168"/>
    </location>
</feature>
<gene>
    <name evidence="3" type="ORF">LCGC14_2771190</name>
</gene>
<dbReference type="AlphaFoldDB" id="A0A0F9B4U7"/>
<name>A0A0F9B4U7_9ZZZZ</name>
<evidence type="ECO:0000313" key="3">
    <source>
        <dbReference type="EMBL" id="KKK85649.1"/>
    </source>
</evidence>
<sequence length="359" mass="38594">MPIPTIPTVTEIRNRIQSDIESKLNQTTPALFKAFTRVIAGAISGFDILIYQAILWTYKQIYPDTADEVALNLAGALVGITRLAAVFAVIQCDVTGVNGYTLQQGVTFRGSNNVVYKVTTGGVIGGGVISAELTAQESGEIGNLPDGTFLDIVQPDANLDGTAEITATNTSGDDQETLDSYRTRVSAEYKKRRTGGAPADYEAWGLEAPNFDWISPLDDPDTAGEVIVYGRVDNQTDGIPTGNQLTELEEFLNLDPDTGLRTRHPIGPPTDEQPISRFLFDIEIFLQSGTGPIEADITTAVTEYVETQEPFNEAIHFIRKDTISEGGISAIANDVANPQSATVTAVVLEQTAPPLVITN</sequence>
<dbReference type="PANTHER" id="PTHR37829">
    <property type="entry name" value="PHAGE-LIKE ELEMENT PBSX PROTEIN XKDT"/>
    <property type="match status" value="1"/>
</dbReference>
<evidence type="ECO:0000256" key="1">
    <source>
        <dbReference type="SAM" id="Phobius"/>
    </source>
</evidence>
<comment type="caution">
    <text evidence="3">The sequence shown here is derived from an EMBL/GenBank/DDBJ whole genome shotgun (WGS) entry which is preliminary data.</text>
</comment>
<dbReference type="InterPro" id="IPR006949">
    <property type="entry name" value="Barrel_Baseplate_J-like"/>
</dbReference>
<dbReference type="EMBL" id="LAZR01051211">
    <property type="protein sequence ID" value="KKK85649.1"/>
    <property type="molecule type" value="Genomic_DNA"/>
</dbReference>
<feature type="transmembrane region" description="Helical" evidence="1">
    <location>
        <begin position="38"/>
        <end position="58"/>
    </location>
</feature>
<dbReference type="PANTHER" id="PTHR37829:SF3">
    <property type="entry name" value="PROTEIN JAYE-RELATED"/>
    <property type="match status" value="1"/>
</dbReference>
<keyword evidence="1" id="KW-1133">Transmembrane helix</keyword>
<feature type="transmembrane region" description="Helical" evidence="1">
    <location>
        <begin position="70"/>
        <end position="90"/>
    </location>
</feature>
<dbReference type="Pfam" id="PF04865">
    <property type="entry name" value="Baseplate_J"/>
    <property type="match status" value="1"/>
</dbReference>
<feature type="non-terminal residue" evidence="3">
    <location>
        <position position="359"/>
    </location>
</feature>
<keyword evidence="1" id="KW-0472">Membrane</keyword>
<keyword evidence="1" id="KW-0812">Transmembrane</keyword>
<dbReference type="InterPro" id="IPR052399">
    <property type="entry name" value="Phage_Baseplate_Assmbl_Protein"/>
</dbReference>
<reference evidence="3" key="1">
    <citation type="journal article" date="2015" name="Nature">
        <title>Complex archaea that bridge the gap between prokaryotes and eukaryotes.</title>
        <authorList>
            <person name="Spang A."/>
            <person name="Saw J.H."/>
            <person name="Jorgensen S.L."/>
            <person name="Zaremba-Niedzwiedzka K."/>
            <person name="Martijn J."/>
            <person name="Lind A.E."/>
            <person name="van Eijk R."/>
            <person name="Schleper C."/>
            <person name="Guy L."/>
            <person name="Ettema T.J."/>
        </authorList>
    </citation>
    <scope>NUCLEOTIDE SEQUENCE</scope>
</reference>
<organism evidence="3">
    <name type="scientific">marine sediment metagenome</name>
    <dbReference type="NCBI Taxonomy" id="412755"/>
    <lineage>
        <taxon>unclassified sequences</taxon>
        <taxon>metagenomes</taxon>
        <taxon>ecological metagenomes</taxon>
    </lineage>
</organism>
<proteinExistence type="predicted"/>
<protein>
    <recommendedName>
        <fullName evidence="2">Baseplate protein J-like barrel domain-containing protein</fullName>
    </recommendedName>
</protein>
<evidence type="ECO:0000259" key="2">
    <source>
        <dbReference type="Pfam" id="PF04865"/>
    </source>
</evidence>